<gene>
    <name evidence="2" type="ORF">OHC33_005736</name>
</gene>
<evidence type="ECO:0000259" key="1">
    <source>
        <dbReference type="PROSITE" id="PS50097"/>
    </source>
</evidence>
<proteinExistence type="predicted"/>
<organism evidence="2 3">
    <name type="scientific">Knufia fluminis</name>
    <dbReference type="NCBI Taxonomy" id="191047"/>
    <lineage>
        <taxon>Eukaryota</taxon>
        <taxon>Fungi</taxon>
        <taxon>Dikarya</taxon>
        <taxon>Ascomycota</taxon>
        <taxon>Pezizomycotina</taxon>
        <taxon>Eurotiomycetes</taxon>
        <taxon>Chaetothyriomycetidae</taxon>
        <taxon>Chaetothyriales</taxon>
        <taxon>Trichomeriaceae</taxon>
        <taxon>Knufia</taxon>
    </lineage>
</organism>
<dbReference type="CDD" id="cd18186">
    <property type="entry name" value="BTB_POZ_ZBTB_KLHL-like"/>
    <property type="match status" value="1"/>
</dbReference>
<comment type="caution">
    <text evidence="2">The sequence shown here is derived from an EMBL/GenBank/DDBJ whole genome shotgun (WGS) entry which is preliminary data.</text>
</comment>
<dbReference type="SMART" id="SM00225">
    <property type="entry name" value="BTB"/>
    <property type="match status" value="1"/>
</dbReference>
<sequence>MGFYTIDLVKIKVAQGDLTATFTIHNAVLVAKSPYFAALRNFKEGKERAVDLDDLSPKTFDHIAEWLYSDSIPEYGKTLHDYLQMYKAADRFMIEKCKNMVLDGLRELYRDRDMVIEDLLEFEALQLPADSMLMGYAMEQFAKRHDPNGRCTYRR</sequence>
<keyword evidence="3" id="KW-1185">Reference proteome</keyword>
<feature type="domain" description="BTB" evidence="1">
    <location>
        <begin position="7"/>
        <end position="72"/>
    </location>
</feature>
<dbReference type="Pfam" id="PF00651">
    <property type="entry name" value="BTB"/>
    <property type="match status" value="1"/>
</dbReference>
<reference evidence="2 3" key="1">
    <citation type="submission" date="2022-12" db="EMBL/GenBank/DDBJ databases">
        <title>Genomic features and morphological characterization of a novel Knufia sp. strain isolated from spacecraft assembly facility.</title>
        <authorList>
            <person name="Teixeira M."/>
            <person name="Chander A.M."/>
            <person name="Stajich J.E."/>
            <person name="Venkateswaran K."/>
        </authorList>
    </citation>
    <scope>NUCLEOTIDE SEQUENCE [LARGE SCALE GENOMIC DNA]</scope>
    <source>
        <strain evidence="2 3">FJI-L2-BK-P2</strain>
    </source>
</reference>
<dbReference type="PANTHER" id="PTHR24413">
    <property type="entry name" value="SPECKLE-TYPE POZ PROTEIN"/>
    <property type="match status" value="1"/>
</dbReference>
<dbReference type="EMBL" id="JAKLMC020000012">
    <property type="protein sequence ID" value="KAK5953168.1"/>
    <property type="molecule type" value="Genomic_DNA"/>
</dbReference>
<accession>A0AAN8EJZ5</accession>
<dbReference type="InterPro" id="IPR000210">
    <property type="entry name" value="BTB/POZ_dom"/>
</dbReference>
<evidence type="ECO:0000313" key="2">
    <source>
        <dbReference type="EMBL" id="KAK5953168.1"/>
    </source>
</evidence>
<dbReference type="SUPFAM" id="SSF54695">
    <property type="entry name" value="POZ domain"/>
    <property type="match status" value="1"/>
</dbReference>
<dbReference type="InterPro" id="IPR011333">
    <property type="entry name" value="SKP1/BTB/POZ_sf"/>
</dbReference>
<name>A0AAN8EJZ5_9EURO</name>
<evidence type="ECO:0000313" key="3">
    <source>
        <dbReference type="Proteomes" id="UP001316803"/>
    </source>
</evidence>
<dbReference type="Gene3D" id="3.30.710.10">
    <property type="entry name" value="Potassium Channel Kv1.1, Chain A"/>
    <property type="match status" value="1"/>
</dbReference>
<protein>
    <recommendedName>
        <fullName evidence="1">BTB domain-containing protein</fullName>
    </recommendedName>
</protein>
<dbReference type="PROSITE" id="PS50097">
    <property type="entry name" value="BTB"/>
    <property type="match status" value="1"/>
</dbReference>
<dbReference type="Proteomes" id="UP001316803">
    <property type="component" value="Unassembled WGS sequence"/>
</dbReference>
<dbReference type="AlphaFoldDB" id="A0AAN8EJZ5"/>